<dbReference type="SUPFAM" id="SSF88946">
    <property type="entry name" value="Sigma2 domain of RNA polymerase sigma factors"/>
    <property type="match status" value="1"/>
</dbReference>
<dbReference type="PANTHER" id="PTHR43133:SF51">
    <property type="entry name" value="RNA POLYMERASE SIGMA FACTOR"/>
    <property type="match status" value="1"/>
</dbReference>
<dbReference type="GO" id="GO:0006352">
    <property type="term" value="P:DNA-templated transcription initiation"/>
    <property type="evidence" value="ECO:0007669"/>
    <property type="project" value="InterPro"/>
</dbReference>
<evidence type="ECO:0000313" key="7">
    <source>
        <dbReference type="EMBL" id="QIB69466.1"/>
    </source>
</evidence>
<dbReference type="SUPFAM" id="SSF88659">
    <property type="entry name" value="Sigma3 and sigma4 domains of RNA polymerase sigma factors"/>
    <property type="match status" value="1"/>
</dbReference>
<sequence length="190" mass="22121">MISEEEQNLIKKAKEGDEGSFEALILSCKGKAYNLALRYVKDEQDALDVLQESFIKIFRHLDKFKEDSKFETWVYRIVVNTCYDSLRKNKGRQQERPLAIREEEEGGELELPDNQPLPEDVLLNREHSSYLLQCLERIPEEHKRIVVLRDVTGLSYEEIADTLECSIGTVKSRLSRARQRLKEVYISGKT</sequence>
<dbReference type="Gene3D" id="1.10.1740.10">
    <property type="match status" value="1"/>
</dbReference>
<protein>
    <submittedName>
        <fullName evidence="7">Sigma-70 family RNA polymerase sigma factor</fullName>
    </submittedName>
</protein>
<feature type="domain" description="RNA polymerase sigma factor 70 region 4 type 2" evidence="6">
    <location>
        <begin position="130"/>
        <end position="181"/>
    </location>
</feature>
<dbReference type="Pfam" id="PF08281">
    <property type="entry name" value="Sigma70_r4_2"/>
    <property type="match status" value="1"/>
</dbReference>
<dbReference type="InterPro" id="IPR013249">
    <property type="entry name" value="RNA_pol_sigma70_r4_t2"/>
</dbReference>
<dbReference type="InterPro" id="IPR007627">
    <property type="entry name" value="RNA_pol_sigma70_r2"/>
</dbReference>
<dbReference type="AlphaFoldDB" id="A0A858BZF6"/>
<name>A0A858BZF6_9FIRM</name>
<dbReference type="Pfam" id="PF04542">
    <property type="entry name" value="Sigma70_r2"/>
    <property type="match status" value="1"/>
</dbReference>
<keyword evidence="2" id="KW-0805">Transcription regulation</keyword>
<dbReference type="RefSeq" id="WP_163066709.1">
    <property type="nucleotide sequence ID" value="NZ_CP048649.1"/>
</dbReference>
<dbReference type="GO" id="GO:0016987">
    <property type="term" value="F:sigma factor activity"/>
    <property type="evidence" value="ECO:0007669"/>
    <property type="project" value="UniProtKB-KW"/>
</dbReference>
<feature type="domain" description="RNA polymerase sigma-70 region 2" evidence="5">
    <location>
        <begin position="25"/>
        <end position="90"/>
    </location>
</feature>
<evidence type="ECO:0000256" key="1">
    <source>
        <dbReference type="ARBA" id="ARBA00010641"/>
    </source>
</evidence>
<evidence type="ECO:0000256" key="3">
    <source>
        <dbReference type="ARBA" id="ARBA00023082"/>
    </source>
</evidence>
<gene>
    <name evidence="7" type="ORF">Ami103574_09045</name>
</gene>
<dbReference type="InterPro" id="IPR036388">
    <property type="entry name" value="WH-like_DNA-bd_sf"/>
</dbReference>
<dbReference type="EMBL" id="CP048649">
    <property type="protein sequence ID" value="QIB69466.1"/>
    <property type="molecule type" value="Genomic_DNA"/>
</dbReference>
<evidence type="ECO:0000259" key="5">
    <source>
        <dbReference type="Pfam" id="PF04542"/>
    </source>
</evidence>
<dbReference type="PANTHER" id="PTHR43133">
    <property type="entry name" value="RNA POLYMERASE ECF-TYPE SIGMA FACTO"/>
    <property type="match status" value="1"/>
</dbReference>
<keyword evidence="4" id="KW-0804">Transcription</keyword>
<dbReference type="CDD" id="cd06171">
    <property type="entry name" value="Sigma70_r4"/>
    <property type="match status" value="1"/>
</dbReference>
<comment type="similarity">
    <text evidence="1">Belongs to the sigma-70 factor family. ECF subfamily.</text>
</comment>
<reference evidence="7 8" key="1">
    <citation type="submission" date="2020-02" db="EMBL/GenBank/DDBJ databases">
        <authorList>
            <person name="Kim Y.B."/>
            <person name="Roh S.W."/>
        </authorList>
    </citation>
    <scope>NUCLEOTIDE SEQUENCE [LARGE SCALE GENOMIC DNA]</scope>
    <source>
        <strain evidence="7 8">DSM 103574</strain>
    </source>
</reference>
<evidence type="ECO:0000256" key="2">
    <source>
        <dbReference type="ARBA" id="ARBA00023015"/>
    </source>
</evidence>
<dbReference type="InterPro" id="IPR013325">
    <property type="entry name" value="RNA_pol_sigma_r2"/>
</dbReference>
<keyword evidence="8" id="KW-1185">Reference proteome</keyword>
<accession>A0A858BZF6</accession>
<dbReference type="InterPro" id="IPR013324">
    <property type="entry name" value="RNA_pol_sigma_r3/r4-like"/>
</dbReference>
<dbReference type="Proteomes" id="UP000466848">
    <property type="component" value="Chromosome"/>
</dbReference>
<proteinExistence type="inferred from homology"/>
<keyword evidence="3" id="KW-0731">Sigma factor</keyword>
<dbReference type="InterPro" id="IPR039425">
    <property type="entry name" value="RNA_pol_sigma-70-like"/>
</dbReference>
<evidence type="ECO:0000259" key="6">
    <source>
        <dbReference type="Pfam" id="PF08281"/>
    </source>
</evidence>
<dbReference type="Gene3D" id="1.10.10.10">
    <property type="entry name" value="Winged helix-like DNA-binding domain superfamily/Winged helix DNA-binding domain"/>
    <property type="match status" value="1"/>
</dbReference>
<evidence type="ECO:0000313" key="8">
    <source>
        <dbReference type="Proteomes" id="UP000466848"/>
    </source>
</evidence>
<dbReference type="InterPro" id="IPR014284">
    <property type="entry name" value="RNA_pol_sigma-70_dom"/>
</dbReference>
<dbReference type="NCBIfam" id="TIGR02937">
    <property type="entry name" value="sigma70-ECF"/>
    <property type="match status" value="1"/>
</dbReference>
<dbReference type="GO" id="GO:0003677">
    <property type="term" value="F:DNA binding"/>
    <property type="evidence" value="ECO:0007669"/>
    <property type="project" value="InterPro"/>
</dbReference>
<dbReference type="KEGG" id="abut:Ami103574_09045"/>
<evidence type="ECO:0000256" key="4">
    <source>
        <dbReference type="ARBA" id="ARBA00023163"/>
    </source>
</evidence>
<organism evidence="7 8">
    <name type="scientific">Aminipila butyrica</name>
    <dbReference type="NCBI Taxonomy" id="433296"/>
    <lineage>
        <taxon>Bacteria</taxon>
        <taxon>Bacillati</taxon>
        <taxon>Bacillota</taxon>
        <taxon>Clostridia</taxon>
        <taxon>Peptostreptococcales</taxon>
        <taxon>Anaerovoracaceae</taxon>
        <taxon>Aminipila</taxon>
    </lineage>
</organism>